<feature type="region of interest" description="Disordered" evidence="2">
    <location>
        <begin position="1"/>
        <end position="23"/>
    </location>
</feature>
<dbReference type="SMART" id="SM00327">
    <property type="entry name" value="VWA"/>
    <property type="match status" value="1"/>
</dbReference>
<dbReference type="AlphaFoldDB" id="A0AAN9YJI0"/>
<feature type="coiled-coil region" evidence="1">
    <location>
        <begin position="87"/>
        <end position="259"/>
    </location>
</feature>
<keyword evidence="1" id="KW-0175">Coiled coil</keyword>
<evidence type="ECO:0000256" key="1">
    <source>
        <dbReference type="SAM" id="Coils"/>
    </source>
</evidence>
<feature type="domain" description="VWFA" evidence="3">
    <location>
        <begin position="264"/>
        <end position="437"/>
    </location>
</feature>
<dbReference type="InterPro" id="IPR036465">
    <property type="entry name" value="vWFA_dom_sf"/>
</dbReference>
<protein>
    <recommendedName>
        <fullName evidence="3">VWFA domain-containing protein</fullName>
    </recommendedName>
</protein>
<accession>A0AAN9YJI0</accession>
<evidence type="ECO:0000259" key="3">
    <source>
        <dbReference type="SMART" id="SM00327"/>
    </source>
</evidence>
<reference evidence="4 5" key="1">
    <citation type="submission" date="2024-02" db="EMBL/GenBank/DDBJ databases">
        <title>De novo assembly and annotation of 12 fungi associated with fruit tree decline syndrome in Ontario, Canada.</title>
        <authorList>
            <person name="Sulman M."/>
            <person name="Ellouze W."/>
            <person name="Ilyukhin E."/>
        </authorList>
    </citation>
    <scope>NUCLEOTIDE SEQUENCE [LARGE SCALE GENOMIC DNA]</scope>
    <source>
        <strain evidence="4 5">M11/M66-122</strain>
    </source>
</reference>
<organism evidence="4 5">
    <name type="scientific">Diatrype stigma</name>
    <dbReference type="NCBI Taxonomy" id="117547"/>
    <lineage>
        <taxon>Eukaryota</taxon>
        <taxon>Fungi</taxon>
        <taxon>Dikarya</taxon>
        <taxon>Ascomycota</taxon>
        <taxon>Pezizomycotina</taxon>
        <taxon>Sordariomycetes</taxon>
        <taxon>Xylariomycetidae</taxon>
        <taxon>Xylariales</taxon>
        <taxon>Diatrypaceae</taxon>
        <taxon>Diatrype</taxon>
    </lineage>
</organism>
<dbReference type="InterPro" id="IPR002035">
    <property type="entry name" value="VWF_A"/>
</dbReference>
<keyword evidence="5" id="KW-1185">Reference proteome</keyword>
<dbReference type="Gene3D" id="3.40.50.410">
    <property type="entry name" value="von Willebrand factor, type A domain"/>
    <property type="match status" value="1"/>
</dbReference>
<gene>
    <name evidence="4" type="ORF">SLS62_009926</name>
</gene>
<dbReference type="SUPFAM" id="SSF53300">
    <property type="entry name" value="vWA-like"/>
    <property type="match status" value="1"/>
</dbReference>
<sequence length="448" mass="50635">MTSQNTDEVAANSPVEGQDSVGIMSMNLRSAQSKDLEHADQISTAYASTNRQQIMELQRNKIVNRERDLDMQRIQLAEKLRDKLEECKMGEERLASIKSRNEALEAECATLHGQIDELAQRLEAQVVETGQRDEVMSATVRDLESRLEKAAKALEEDETKAKNKEQAMKELLSELDAAKQAIDILEITHESRERDLNQRLALKGTEAKKLKTEISNLQATCADAVSKKEAMQKELEKARDEYLAQSQSLQERLDTLQHAIKPFPQLIVIGVDVSGSVTPVLHRIKQAYRDVLHAIRSNNSDARVAVVIHGCHTIRQASPTQMITDATFRIMDSVNDARGSEDYRYCLEQADEILRMDDSSEKLIILIGDGQAYDIDETFVSATCEQLKVDRVTVHSIIITYHGMWLSDESTFREFSRITGGQTAQESTYLSTVDELLRVERERHFKAL</sequence>
<proteinExistence type="predicted"/>
<evidence type="ECO:0000256" key="2">
    <source>
        <dbReference type="SAM" id="MobiDB-lite"/>
    </source>
</evidence>
<dbReference type="Proteomes" id="UP001320420">
    <property type="component" value="Unassembled WGS sequence"/>
</dbReference>
<dbReference type="EMBL" id="JAKJXP020000112">
    <property type="protein sequence ID" value="KAK7745127.1"/>
    <property type="molecule type" value="Genomic_DNA"/>
</dbReference>
<evidence type="ECO:0000313" key="4">
    <source>
        <dbReference type="EMBL" id="KAK7745127.1"/>
    </source>
</evidence>
<dbReference type="CDD" id="cd00198">
    <property type="entry name" value="vWFA"/>
    <property type="match status" value="1"/>
</dbReference>
<comment type="caution">
    <text evidence="4">The sequence shown here is derived from an EMBL/GenBank/DDBJ whole genome shotgun (WGS) entry which is preliminary data.</text>
</comment>
<name>A0AAN9YJI0_9PEZI</name>
<evidence type="ECO:0000313" key="5">
    <source>
        <dbReference type="Proteomes" id="UP001320420"/>
    </source>
</evidence>